<proteinExistence type="predicted"/>
<evidence type="ECO:0000313" key="1">
    <source>
        <dbReference type="EMBL" id="MCQ5062263.1"/>
    </source>
</evidence>
<sequence>MYGGMIQGTKGYIKSTLPPNIVGEVILHLNDGIEEKFDNSWKD</sequence>
<evidence type="ECO:0000313" key="2">
    <source>
        <dbReference type="Proteomes" id="UP001204814"/>
    </source>
</evidence>
<gene>
    <name evidence="1" type="ORF">NE542_10600</name>
</gene>
<accession>A0AAP2UG14</accession>
<comment type="caution">
    <text evidence="1">The sequence shown here is derived from an EMBL/GenBank/DDBJ whole genome shotgun (WGS) entry which is preliminary data.</text>
</comment>
<dbReference type="RefSeq" id="WP_256179700.1">
    <property type="nucleotide sequence ID" value="NZ_JAJDKX010000019.1"/>
</dbReference>
<dbReference type="EMBL" id="JANGBO010000011">
    <property type="protein sequence ID" value="MCQ5062263.1"/>
    <property type="molecule type" value="Genomic_DNA"/>
</dbReference>
<reference evidence="1" key="1">
    <citation type="submission" date="2022-06" db="EMBL/GenBank/DDBJ databases">
        <title>Isolation of gut microbiota from human fecal samples.</title>
        <authorList>
            <person name="Pamer E.G."/>
            <person name="Barat B."/>
            <person name="Waligurski E."/>
            <person name="Medina S."/>
            <person name="Paddock L."/>
            <person name="Mostad J."/>
        </authorList>
    </citation>
    <scope>NUCLEOTIDE SEQUENCE</scope>
    <source>
        <strain evidence="1">DFI.6.24</strain>
    </source>
</reference>
<dbReference type="Proteomes" id="UP001204814">
    <property type="component" value="Unassembled WGS sequence"/>
</dbReference>
<name>A0AAP2UG14_9FIRM</name>
<dbReference type="AlphaFoldDB" id="A0AAP2UG14"/>
<organism evidence="1 2">
    <name type="scientific">Faecalibacillus intestinalis</name>
    <dbReference type="NCBI Taxonomy" id="1982626"/>
    <lineage>
        <taxon>Bacteria</taxon>
        <taxon>Bacillati</taxon>
        <taxon>Bacillota</taxon>
        <taxon>Erysipelotrichia</taxon>
        <taxon>Erysipelotrichales</taxon>
        <taxon>Coprobacillaceae</taxon>
        <taxon>Faecalibacillus</taxon>
    </lineage>
</organism>
<protein>
    <submittedName>
        <fullName evidence="1">Uncharacterized protein</fullName>
    </submittedName>
</protein>